<accession>A0A9D4E6S3</accession>
<proteinExistence type="predicted"/>
<gene>
    <name evidence="1" type="ORF">DPMN_176364</name>
</gene>
<evidence type="ECO:0000313" key="1">
    <source>
        <dbReference type="EMBL" id="KAH3774969.1"/>
    </source>
</evidence>
<evidence type="ECO:0000313" key="2">
    <source>
        <dbReference type="Proteomes" id="UP000828390"/>
    </source>
</evidence>
<comment type="caution">
    <text evidence="1">The sequence shown here is derived from an EMBL/GenBank/DDBJ whole genome shotgun (WGS) entry which is preliminary data.</text>
</comment>
<keyword evidence="2" id="KW-1185">Reference proteome</keyword>
<dbReference type="AlphaFoldDB" id="A0A9D4E6S3"/>
<name>A0A9D4E6S3_DREPO</name>
<dbReference type="EMBL" id="JAIWYP010000009">
    <property type="protein sequence ID" value="KAH3774969.1"/>
    <property type="molecule type" value="Genomic_DNA"/>
</dbReference>
<reference evidence="1" key="1">
    <citation type="journal article" date="2019" name="bioRxiv">
        <title>The Genome of the Zebra Mussel, Dreissena polymorpha: A Resource for Invasive Species Research.</title>
        <authorList>
            <person name="McCartney M.A."/>
            <person name="Auch B."/>
            <person name="Kono T."/>
            <person name="Mallez S."/>
            <person name="Zhang Y."/>
            <person name="Obille A."/>
            <person name="Becker A."/>
            <person name="Abrahante J.E."/>
            <person name="Garbe J."/>
            <person name="Badalamenti J.P."/>
            <person name="Herman A."/>
            <person name="Mangelson H."/>
            <person name="Liachko I."/>
            <person name="Sullivan S."/>
            <person name="Sone E.D."/>
            <person name="Koren S."/>
            <person name="Silverstein K.A.T."/>
            <person name="Beckman K.B."/>
            <person name="Gohl D.M."/>
        </authorList>
    </citation>
    <scope>NUCLEOTIDE SEQUENCE</scope>
    <source>
        <strain evidence="1">Duluth1</strain>
        <tissue evidence="1">Whole animal</tissue>
    </source>
</reference>
<sequence>MGWRSARRGKISLVQSKLVQSYHQQREAGRSDKLQVIGINQAQLSVHDGVPGYARGRSQSIPS</sequence>
<protein>
    <submittedName>
        <fullName evidence="1">Uncharacterized protein</fullName>
    </submittedName>
</protein>
<organism evidence="1 2">
    <name type="scientific">Dreissena polymorpha</name>
    <name type="common">Zebra mussel</name>
    <name type="synonym">Mytilus polymorpha</name>
    <dbReference type="NCBI Taxonomy" id="45954"/>
    <lineage>
        <taxon>Eukaryota</taxon>
        <taxon>Metazoa</taxon>
        <taxon>Spiralia</taxon>
        <taxon>Lophotrochozoa</taxon>
        <taxon>Mollusca</taxon>
        <taxon>Bivalvia</taxon>
        <taxon>Autobranchia</taxon>
        <taxon>Heteroconchia</taxon>
        <taxon>Euheterodonta</taxon>
        <taxon>Imparidentia</taxon>
        <taxon>Neoheterodontei</taxon>
        <taxon>Myida</taxon>
        <taxon>Dreissenoidea</taxon>
        <taxon>Dreissenidae</taxon>
        <taxon>Dreissena</taxon>
    </lineage>
</organism>
<dbReference type="Proteomes" id="UP000828390">
    <property type="component" value="Unassembled WGS sequence"/>
</dbReference>
<reference evidence="1" key="2">
    <citation type="submission" date="2020-11" db="EMBL/GenBank/DDBJ databases">
        <authorList>
            <person name="McCartney M.A."/>
            <person name="Auch B."/>
            <person name="Kono T."/>
            <person name="Mallez S."/>
            <person name="Becker A."/>
            <person name="Gohl D.M."/>
            <person name="Silverstein K.A.T."/>
            <person name="Koren S."/>
            <person name="Bechman K.B."/>
            <person name="Herman A."/>
            <person name="Abrahante J.E."/>
            <person name="Garbe J."/>
        </authorList>
    </citation>
    <scope>NUCLEOTIDE SEQUENCE</scope>
    <source>
        <strain evidence="1">Duluth1</strain>
        <tissue evidence="1">Whole animal</tissue>
    </source>
</reference>